<dbReference type="InterPro" id="IPR020904">
    <property type="entry name" value="Sc_DH/Rdtase_CS"/>
</dbReference>
<keyword evidence="2" id="KW-0560">Oxidoreductase</keyword>
<comment type="similarity">
    <text evidence="1">Belongs to the short-chain dehydrogenases/reductases (SDR) family.</text>
</comment>
<dbReference type="PANTHER" id="PTHR42760">
    <property type="entry name" value="SHORT-CHAIN DEHYDROGENASES/REDUCTASES FAMILY MEMBER"/>
    <property type="match status" value="1"/>
</dbReference>
<dbReference type="InterPro" id="IPR057326">
    <property type="entry name" value="KR_dom"/>
</dbReference>
<dbReference type="KEGG" id="vpd:VAPA_1c06630"/>
<evidence type="ECO:0000256" key="1">
    <source>
        <dbReference type="ARBA" id="ARBA00006484"/>
    </source>
</evidence>
<dbReference type="InterPro" id="IPR036291">
    <property type="entry name" value="NAD(P)-bd_dom_sf"/>
</dbReference>
<organism evidence="4 5">
    <name type="scientific">Variovorax paradoxus B4</name>
    <dbReference type="NCBI Taxonomy" id="1246301"/>
    <lineage>
        <taxon>Bacteria</taxon>
        <taxon>Pseudomonadati</taxon>
        <taxon>Pseudomonadota</taxon>
        <taxon>Betaproteobacteria</taxon>
        <taxon>Burkholderiales</taxon>
        <taxon>Comamonadaceae</taxon>
        <taxon>Variovorax</taxon>
    </lineage>
</organism>
<dbReference type="SMART" id="SM00822">
    <property type="entry name" value="PKS_KR"/>
    <property type="match status" value="1"/>
</dbReference>
<dbReference type="HOGENOM" id="CLU_010194_1_3_4"/>
<sequence length="256" mass="26594">MLLKDKVCIVAGAASTCGIGYATAELFVEHGAKVVIVDVAIDERSGAALEASIRQATRSDAEVLAVRCDIANAADCDQMVSAAIKRFGTVDCLVNSAGIVRAKPLVEISEQEYDLVVDVNLKGAFNLCKSVLNFFLQKQNGVIVNVASAAAQRGGGLVGGAHYAAAKGGVISLTRTIAREYGAQGIRANVICPAMIETTMLDGLSDERLLGIIDGIPLRRTGTTREAAGVCLFLASDLSAYVTGATLDVNGGSHIH</sequence>
<name>T1X5B6_VARPD</name>
<proteinExistence type="inferred from homology"/>
<dbReference type="AlphaFoldDB" id="T1X5B6"/>
<dbReference type="InterPro" id="IPR002347">
    <property type="entry name" value="SDR_fam"/>
</dbReference>
<dbReference type="GO" id="GO:0016616">
    <property type="term" value="F:oxidoreductase activity, acting on the CH-OH group of donors, NAD or NADP as acceptor"/>
    <property type="evidence" value="ECO:0007669"/>
    <property type="project" value="TreeGrafter"/>
</dbReference>
<dbReference type="PRINTS" id="PR00080">
    <property type="entry name" value="SDRFAMILY"/>
</dbReference>
<dbReference type="Gene3D" id="3.40.50.720">
    <property type="entry name" value="NAD(P)-binding Rossmann-like Domain"/>
    <property type="match status" value="1"/>
</dbReference>
<reference evidence="4 5" key="1">
    <citation type="submission" date="2012-10" db="EMBL/GenBank/DDBJ databases">
        <title>Genome sequence of Variovorax paradoxus B4.</title>
        <authorList>
            <person name="Schuldes J."/>
            <person name="Brandt U."/>
            <person name="Hiessl S."/>
            <person name="Wuebbeler J.H."/>
            <person name="Thuermer A."/>
            <person name="Steinbuechel A."/>
            <person name="Daniel R."/>
        </authorList>
    </citation>
    <scope>NUCLEOTIDE SEQUENCE [LARGE SCALE GENOMIC DNA]</scope>
    <source>
        <strain evidence="4 5">B4</strain>
    </source>
</reference>
<evidence type="ECO:0000313" key="5">
    <source>
        <dbReference type="Proteomes" id="UP000016223"/>
    </source>
</evidence>
<dbReference type="EMBL" id="CP003911">
    <property type="protein sequence ID" value="AGU47793.1"/>
    <property type="molecule type" value="Genomic_DNA"/>
</dbReference>
<dbReference type="SUPFAM" id="SSF51735">
    <property type="entry name" value="NAD(P)-binding Rossmann-fold domains"/>
    <property type="match status" value="1"/>
</dbReference>
<dbReference type="PATRIC" id="fig|1246301.3.peg.682"/>
<dbReference type="FunFam" id="3.40.50.720:FF:000173">
    <property type="entry name" value="3-oxoacyl-[acyl-carrier protein] reductase"/>
    <property type="match status" value="1"/>
</dbReference>
<accession>T1X5B6</accession>
<evidence type="ECO:0000313" key="4">
    <source>
        <dbReference type="EMBL" id="AGU47793.1"/>
    </source>
</evidence>
<dbReference type="RefSeq" id="WP_021005351.1">
    <property type="nucleotide sequence ID" value="NC_022247.1"/>
</dbReference>
<feature type="domain" description="Ketoreductase" evidence="3">
    <location>
        <begin position="6"/>
        <end position="215"/>
    </location>
</feature>
<evidence type="ECO:0000259" key="3">
    <source>
        <dbReference type="SMART" id="SM00822"/>
    </source>
</evidence>
<protein>
    <submittedName>
        <fullName evidence="4">Putative 3-oxoacyl-[acyl-carrier-protein] reductase</fullName>
    </submittedName>
</protein>
<dbReference type="Pfam" id="PF13561">
    <property type="entry name" value="adh_short_C2"/>
    <property type="match status" value="1"/>
</dbReference>
<gene>
    <name evidence="4" type="ORF">VAPA_1c06630</name>
</gene>
<dbReference type="PRINTS" id="PR00081">
    <property type="entry name" value="GDHRDH"/>
</dbReference>
<dbReference type="PANTHER" id="PTHR42760:SF135">
    <property type="entry name" value="BLL7886 PROTEIN"/>
    <property type="match status" value="1"/>
</dbReference>
<dbReference type="OrthoDB" id="9806974at2"/>
<dbReference type="PROSITE" id="PS00061">
    <property type="entry name" value="ADH_SHORT"/>
    <property type="match status" value="1"/>
</dbReference>
<dbReference type="Proteomes" id="UP000016223">
    <property type="component" value="Chromosome 1"/>
</dbReference>
<dbReference type="GO" id="GO:0030497">
    <property type="term" value="P:fatty acid elongation"/>
    <property type="evidence" value="ECO:0007669"/>
    <property type="project" value="TreeGrafter"/>
</dbReference>
<evidence type="ECO:0000256" key="2">
    <source>
        <dbReference type="ARBA" id="ARBA00023002"/>
    </source>
</evidence>